<organism evidence="1 2">
    <name type="scientific">Egibacter rhizosphaerae</name>
    <dbReference type="NCBI Taxonomy" id="1670831"/>
    <lineage>
        <taxon>Bacteria</taxon>
        <taxon>Bacillati</taxon>
        <taxon>Actinomycetota</taxon>
        <taxon>Nitriliruptoria</taxon>
        <taxon>Egibacterales</taxon>
        <taxon>Egibacteraceae</taxon>
        <taxon>Egibacter</taxon>
    </lineage>
</organism>
<evidence type="ECO:0008006" key="3">
    <source>
        <dbReference type="Google" id="ProtNLM"/>
    </source>
</evidence>
<protein>
    <recommendedName>
        <fullName evidence="3">Nucleotidyl transferase AbiEii/AbiGii toxin family protein</fullName>
    </recommendedName>
</protein>
<reference evidence="1 2" key="1">
    <citation type="submission" date="2019-01" db="EMBL/GenBank/DDBJ databases">
        <title>Egibacter rhizosphaerae EGI 80759T.</title>
        <authorList>
            <person name="Chen D.-D."/>
            <person name="Tian Y."/>
            <person name="Jiao J.-Y."/>
            <person name="Zhang X.-T."/>
            <person name="Zhang Y.-G."/>
            <person name="Zhang Y."/>
            <person name="Xiao M."/>
            <person name="Shu W.-S."/>
            <person name="Li W.-J."/>
        </authorList>
    </citation>
    <scope>NUCLEOTIDE SEQUENCE [LARGE SCALE GENOMIC DNA]</scope>
    <source>
        <strain evidence="1 2">EGI 80759</strain>
    </source>
</reference>
<dbReference type="OrthoDB" id="7051771at2"/>
<proteinExistence type="predicted"/>
<sequence length="234" mass="25837">MERSEAPRDPRLVRVLGKGAELQEVVPGAVLVGGGAVASHAGHSVSVDHEHVVEDLEERFDAVLEHLEALGDFSLVRARPGKLILGRLGDIETGVRQLIRSRRLEALRVDLDEGHRLVVPTREETLRIKAWLVVSRNQVRDYLDVAALADLLGVERAATVLAGIDVYYADVNERPEAVATQVARQLADPRPRDRSVLDELDRYKGLAGRWREWSEVTRVLGDVAEAMLAIEGDA</sequence>
<dbReference type="EMBL" id="CP036402">
    <property type="protein sequence ID" value="QBI20777.1"/>
    <property type="molecule type" value="Genomic_DNA"/>
</dbReference>
<dbReference type="Proteomes" id="UP000291469">
    <property type="component" value="Chromosome"/>
</dbReference>
<dbReference type="RefSeq" id="WP_131155770.1">
    <property type="nucleotide sequence ID" value="NZ_CP036402.1"/>
</dbReference>
<dbReference type="KEGG" id="erz:ER308_15195"/>
<gene>
    <name evidence="1" type="ORF">ER308_15195</name>
</gene>
<accession>A0A411YHT2</accession>
<name>A0A411YHT2_9ACTN</name>
<evidence type="ECO:0000313" key="2">
    <source>
        <dbReference type="Proteomes" id="UP000291469"/>
    </source>
</evidence>
<dbReference type="AlphaFoldDB" id="A0A411YHT2"/>
<keyword evidence="2" id="KW-1185">Reference proteome</keyword>
<evidence type="ECO:0000313" key="1">
    <source>
        <dbReference type="EMBL" id="QBI20777.1"/>
    </source>
</evidence>